<feature type="compositionally biased region" description="Low complexity" evidence="5">
    <location>
        <begin position="665"/>
        <end position="686"/>
    </location>
</feature>
<feature type="region of interest" description="Disordered" evidence="5">
    <location>
        <begin position="152"/>
        <end position="184"/>
    </location>
</feature>
<dbReference type="Pfam" id="PF10551">
    <property type="entry name" value="MULE"/>
    <property type="match status" value="1"/>
</dbReference>
<feature type="region of interest" description="Disordered" evidence="5">
    <location>
        <begin position="564"/>
        <end position="615"/>
    </location>
</feature>
<name>A0A1R3J864_COCAP</name>
<feature type="region of interest" description="Disordered" evidence="5">
    <location>
        <begin position="480"/>
        <end position="531"/>
    </location>
</feature>
<dbReference type="SMART" id="SM00575">
    <property type="entry name" value="ZnF_PMZ"/>
    <property type="match status" value="1"/>
</dbReference>
<keyword evidence="3" id="KW-0862">Zinc</keyword>
<feature type="compositionally biased region" description="Low complexity" evidence="5">
    <location>
        <begin position="170"/>
        <end position="179"/>
    </location>
</feature>
<dbReference type="Gramene" id="OMO90987">
    <property type="protein sequence ID" value="OMO90987"/>
    <property type="gene ID" value="CCACVL1_07240"/>
</dbReference>
<dbReference type="InterPro" id="IPR058594">
    <property type="entry name" value="PB1-like_dom_pln"/>
</dbReference>
<evidence type="ECO:0000313" key="8">
    <source>
        <dbReference type="Proteomes" id="UP000188268"/>
    </source>
</evidence>
<organism evidence="7 8">
    <name type="scientific">Corchorus capsularis</name>
    <name type="common">Jute</name>
    <dbReference type="NCBI Taxonomy" id="210143"/>
    <lineage>
        <taxon>Eukaryota</taxon>
        <taxon>Viridiplantae</taxon>
        <taxon>Streptophyta</taxon>
        <taxon>Embryophyta</taxon>
        <taxon>Tracheophyta</taxon>
        <taxon>Spermatophyta</taxon>
        <taxon>Magnoliopsida</taxon>
        <taxon>eudicotyledons</taxon>
        <taxon>Gunneridae</taxon>
        <taxon>Pentapetalae</taxon>
        <taxon>rosids</taxon>
        <taxon>malvids</taxon>
        <taxon>Malvales</taxon>
        <taxon>Malvaceae</taxon>
        <taxon>Grewioideae</taxon>
        <taxon>Apeibeae</taxon>
        <taxon>Corchorus</taxon>
    </lineage>
</organism>
<evidence type="ECO:0000259" key="6">
    <source>
        <dbReference type="PROSITE" id="PS50966"/>
    </source>
</evidence>
<evidence type="ECO:0000256" key="1">
    <source>
        <dbReference type="ARBA" id="ARBA00022723"/>
    </source>
</evidence>
<sequence length="768" mass="84679">MDWCIMRFHYAGYFATEGDTLTYEGGLVDDLRVDPDRLSWYELSGVLRRGGYRNIKAIYYRIQYASLANGIRILDNDASVNSMVSEMMLEGTIDVYVEHGVEEPEVALHLIEGPPANDGENGNEGDENNVGGAEFVDIEVEVEGAEQAAYHGQVAGEDASEVDNGDSGMDSDSVASSYRDSSDFGDLESDLEEIVDEATRRDRRYPLYNEDVVVPHITEGMIFMNAAQFKRADIYGVDVYMSMVRRAKKKILESYVLNIEEEFGQRWKQSNVSYRLAMVEDENGDSWNWFLELVQADLDHMGNGAGWTIMSDQHKAIEKAIKDITPEAEHREFEENLEKLKAISPDAGTDIEKYALVQQWCRAFQKEESMLELIDNNLCEALNKTLLEARRMSALDISQHCRVFHNGQRGYEIEHGENRYLVRLDEKTCSCRRYNLSGIPCAHAICAIRDVRVDIEEYTSSWLWKETYLKAYGKSLQPVPGKKVWPITNDEPVRPPEFRQKPGKPQLARKKGPNEPKKTKGPKKASGGVSRKGMIMTCTHCHKQNHNKRACPYKGREIPTATDQEMGQSTQTGQQHSQLNTSTAAASTSNQATSNQATSTQAASNQAASNWKKRARASATSVGNASASLSITAAGINATTNANTRTQSGPATAAAQCSTVFSAPSTNTGTAPGNTPGTNTVSASSKSKTKRKKGPNTRQVSGRRGVGFSVVGGAGNVKTTGGGRSSPQSRAKAVGKKLITYSTLQKEAQAKFKKKFGRSGSYTNQFTE</sequence>
<keyword evidence="1" id="KW-0479">Metal-binding</keyword>
<dbReference type="Pfam" id="PF26130">
    <property type="entry name" value="PB1-like"/>
    <property type="match status" value="1"/>
</dbReference>
<evidence type="ECO:0000256" key="4">
    <source>
        <dbReference type="PROSITE-ProRule" id="PRU00325"/>
    </source>
</evidence>
<dbReference type="GO" id="GO:0008270">
    <property type="term" value="F:zinc ion binding"/>
    <property type="evidence" value="ECO:0007669"/>
    <property type="project" value="UniProtKB-KW"/>
</dbReference>
<feature type="compositionally biased region" description="Low complexity" evidence="5">
    <location>
        <begin position="567"/>
        <end position="610"/>
    </location>
</feature>
<feature type="domain" description="SWIM-type" evidence="6">
    <location>
        <begin position="420"/>
        <end position="452"/>
    </location>
</feature>
<feature type="region of interest" description="Disordered" evidence="5">
    <location>
        <begin position="665"/>
        <end position="733"/>
    </location>
</feature>
<protein>
    <submittedName>
        <fullName evidence="7">Zinc finger, PMZ-type</fullName>
    </submittedName>
</protein>
<evidence type="ECO:0000256" key="3">
    <source>
        <dbReference type="ARBA" id="ARBA00022833"/>
    </source>
</evidence>
<proteinExistence type="predicted"/>
<accession>A0A1R3J864</accession>
<keyword evidence="8" id="KW-1185">Reference proteome</keyword>
<feature type="compositionally biased region" description="Basic and acidic residues" evidence="5">
    <location>
        <begin position="491"/>
        <end position="500"/>
    </location>
</feature>
<feature type="compositionally biased region" description="Low complexity" evidence="5">
    <location>
        <begin position="700"/>
        <end position="709"/>
    </location>
</feature>
<dbReference type="Pfam" id="PF04434">
    <property type="entry name" value="SWIM"/>
    <property type="match status" value="1"/>
</dbReference>
<dbReference type="OrthoDB" id="1434941at2759"/>
<dbReference type="PANTHER" id="PTHR31973">
    <property type="entry name" value="POLYPROTEIN, PUTATIVE-RELATED"/>
    <property type="match status" value="1"/>
</dbReference>
<dbReference type="EMBL" id="AWWV01008380">
    <property type="protein sequence ID" value="OMO90987.1"/>
    <property type="molecule type" value="Genomic_DNA"/>
</dbReference>
<evidence type="ECO:0000256" key="2">
    <source>
        <dbReference type="ARBA" id="ARBA00022771"/>
    </source>
</evidence>
<evidence type="ECO:0000313" key="7">
    <source>
        <dbReference type="EMBL" id="OMO90987.1"/>
    </source>
</evidence>
<reference evidence="7 8" key="1">
    <citation type="submission" date="2013-09" db="EMBL/GenBank/DDBJ databases">
        <title>Corchorus capsularis genome sequencing.</title>
        <authorList>
            <person name="Alam M."/>
            <person name="Haque M.S."/>
            <person name="Islam M.S."/>
            <person name="Emdad E.M."/>
            <person name="Islam M.M."/>
            <person name="Ahmed B."/>
            <person name="Halim A."/>
            <person name="Hossen Q.M.M."/>
            <person name="Hossain M.Z."/>
            <person name="Ahmed R."/>
            <person name="Khan M.M."/>
            <person name="Islam R."/>
            <person name="Rashid M.M."/>
            <person name="Khan S.A."/>
            <person name="Rahman M.S."/>
            <person name="Alam M."/>
        </authorList>
    </citation>
    <scope>NUCLEOTIDE SEQUENCE [LARGE SCALE GENOMIC DNA]</scope>
    <source>
        <strain evidence="8">cv. CVL-1</strain>
        <tissue evidence="7">Whole seedling</tissue>
    </source>
</reference>
<dbReference type="PROSITE" id="PS50966">
    <property type="entry name" value="ZF_SWIM"/>
    <property type="match status" value="1"/>
</dbReference>
<dbReference type="InterPro" id="IPR007527">
    <property type="entry name" value="Znf_SWIM"/>
</dbReference>
<dbReference type="InterPro" id="IPR018289">
    <property type="entry name" value="MULE_transposase_dom"/>
</dbReference>
<feature type="compositionally biased region" description="Gly residues" evidence="5">
    <location>
        <begin position="710"/>
        <end position="724"/>
    </location>
</feature>
<dbReference type="AlphaFoldDB" id="A0A1R3J864"/>
<keyword evidence="2 4" id="KW-0863">Zinc-finger</keyword>
<dbReference type="PANTHER" id="PTHR31973:SF187">
    <property type="entry name" value="MUTATOR TRANSPOSASE MUDRA PROTEIN"/>
    <property type="match status" value="1"/>
</dbReference>
<comment type="caution">
    <text evidence="7">The sequence shown here is derived from an EMBL/GenBank/DDBJ whole genome shotgun (WGS) entry which is preliminary data.</text>
</comment>
<dbReference type="InterPro" id="IPR006564">
    <property type="entry name" value="Znf_PMZ"/>
</dbReference>
<evidence type="ECO:0000256" key="5">
    <source>
        <dbReference type="SAM" id="MobiDB-lite"/>
    </source>
</evidence>
<dbReference type="Proteomes" id="UP000188268">
    <property type="component" value="Unassembled WGS sequence"/>
</dbReference>
<gene>
    <name evidence="7" type="ORF">CCACVL1_07240</name>
</gene>